<keyword evidence="3" id="KW-1185">Reference proteome</keyword>
<feature type="compositionally biased region" description="Low complexity" evidence="1">
    <location>
        <begin position="247"/>
        <end position="259"/>
    </location>
</feature>
<dbReference type="AlphaFoldDB" id="A0A8H7CXW6"/>
<dbReference type="OrthoDB" id="3047845at2759"/>
<evidence type="ECO:0000313" key="2">
    <source>
        <dbReference type="EMBL" id="KAF7354609.1"/>
    </source>
</evidence>
<sequence>MESLVATLPLPLSSPTMDIDLSQHPCYRKPDPRSRLKPDTVFRLKYIKMAWEAIPGRYPYVLPSIEGLYNDKFLPVPYFEFHGAGAPPADIGTPGDVYIDITRGVQALYARSEEDWSRWTPCAPREQLLCHPHFIERGHERYLNFHPEQGTEWVCRQTVLRRQQALRVANILRSSHTTSARAGWDLASTIIEGYLTRTIAGSANSAVDPAHDATESNSSELFASDSEEISNPESDSDGFYPNKRARMAASCSSASAPFPSRRKAPPSPLYHRPTPDPEIQQLEKELAALQADKDLPRLRCRKRELMGSLSTSRGFRVPPEVFQTLETEYNKYHGVGSSVAPAEAKQLLPDLKCAVDQAKEKLRGMKTNRIEAEKQLGERPEAALSAVSESPNRLIPMATRQIYAWNLIYAITAREVLRSCASASPIDMAAADDLPWPDLDMVSRGCTRGNQGQKGVLGPADSQGRCILQLRVQRDVLPVRLNRRASEWYRTLETEVTRAQNLTKTYWRKARRRQDYDSRADQDHMELHEWLQQLKDKTMSHIEVLMERGTIQGPPYAMADHIELTFLRKFIQRHAACVPHNPRLRGEHSFPVPLDSETAETAQTYVEQHPMGKFSHNRVNFALIFIYLKQAHPTHTFLPTLHRLYYNLTTPNLTPQTPVLPPANIPLMTAQFKYACAQREKVDALLAYQKCLQDEYEAGVAVKAAEKQRDEFRAGHLGASYSDLTRCCARSRDLPGQQTDPALEMPVGNPRIDKDTVAAARVLQISQDWAHDEDLANERLQVPLHRRKRRHFDDYGQDERRVRMKRDALHQLNLGGDHGSRLVYATPYYVYHNPGHREDLGFAYIQQTHSEGEEDADGEAETDSDDAARGVARFQFVVISHKDSRS</sequence>
<dbReference type="Proteomes" id="UP000623467">
    <property type="component" value="Unassembled WGS sequence"/>
</dbReference>
<name>A0A8H7CXW6_9AGAR</name>
<protein>
    <submittedName>
        <fullName evidence="2">Uncharacterized protein</fullName>
    </submittedName>
</protein>
<gene>
    <name evidence="2" type="ORF">MSAN_01374200</name>
</gene>
<accession>A0A8H7CXW6</accession>
<proteinExistence type="predicted"/>
<feature type="region of interest" description="Disordered" evidence="1">
    <location>
        <begin position="206"/>
        <end position="276"/>
    </location>
</feature>
<feature type="region of interest" description="Disordered" evidence="1">
    <location>
        <begin position="849"/>
        <end position="868"/>
    </location>
</feature>
<comment type="caution">
    <text evidence="2">The sequence shown here is derived from an EMBL/GenBank/DDBJ whole genome shotgun (WGS) entry which is preliminary data.</text>
</comment>
<evidence type="ECO:0000313" key="3">
    <source>
        <dbReference type="Proteomes" id="UP000623467"/>
    </source>
</evidence>
<dbReference type="EMBL" id="JACAZH010000011">
    <property type="protein sequence ID" value="KAF7354609.1"/>
    <property type="molecule type" value="Genomic_DNA"/>
</dbReference>
<feature type="compositionally biased region" description="Acidic residues" evidence="1">
    <location>
        <begin position="225"/>
        <end position="236"/>
    </location>
</feature>
<evidence type="ECO:0000256" key="1">
    <source>
        <dbReference type="SAM" id="MobiDB-lite"/>
    </source>
</evidence>
<feature type="compositionally biased region" description="Acidic residues" evidence="1">
    <location>
        <begin position="852"/>
        <end position="865"/>
    </location>
</feature>
<organism evidence="2 3">
    <name type="scientific">Mycena sanguinolenta</name>
    <dbReference type="NCBI Taxonomy" id="230812"/>
    <lineage>
        <taxon>Eukaryota</taxon>
        <taxon>Fungi</taxon>
        <taxon>Dikarya</taxon>
        <taxon>Basidiomycota</taxon>
        <taxon>Agaricomycotina</taxon>
        <taxon>Agaricomycetes</taxon>
        <taxon>Agaricomycetidae</taxon>
        <taxon>Agaricales</taxon>
        <taxon>Marasmiineae</taxon>
        <taxon>Mycenaceae</taxon>
        <taxon>Mycena</taxon>
    </lineage>
</organism>
<reference evidence="2" key="1">
    <citation type="submission" date="2020-05" db="EMBL/GenBank/DDBJ databases">
        <title>Mycena genomes resolve the evolution of fungal bioluminescence.</title>
        <authorList>
            <person name="Tsai I.J."/>
        </authorList>
    </citation>
    <scope>NUCLEOTIDE SEQUENCE</scope>
    <source>
        <strain evidence="2">160909Yilan</strain>
    </source>
</reference>